<evidence type="ECO:0000313" key="7">
    <source>
        <dbReference type="EMBL" id="KKN05592.1"/>
    </source>
</evidence>
<dbReference type="EMBL" id="LAZR01004784">
    <property type="protein sequence ID" value="KKN05592.1"/>
    <property type="molecule type" value="Genomic_DNA"/>
</dbReference>
<protein>
    <recommendedName>
        <fullName evidence="8">TolC family protein</fullName>
    </recommendedName>
</protein>
<dbReference type="GO" id="GO:0015562">
    <property type="term" value="F:efflux transmembrane transporter activity"/>
    <property type="evidence" value="ECO:0007669"/>
    <property type="project" value="InterPro"/>
</dbReference>
<comment type="subcellular location">
    <subcellularLocation>
        <location evidence="1">Cell outer membrane</location>
    </subcellularLocation>
</comment>
<organism evidence="7">
    <name type="scientific">marine sediment metagenome</name>
    <dbReference type="NCBI Taxonomy" id="412755"/>
    <lineage>
        <taxon>unclassified sequences</taxon>
        <taxon>metagenomes</taxon>
        <taxon>ecological metagenomes</taxon>
    </lineage>
</organism>
<proteinExistence type="predicted"/>
<evidence type="ECO:0008006" key="8">
    <source>
        <dbReference type="Google" id="ProtNLM"/>
    </source>
</evidence>
<dbReference type="GO" id="GO:0015288">
    <property type="term" value="F:porin activity"/>
    <property type="evidence" value="ECO:0007669"/>
    <property type="project" value="TreeGrafter"/>
</dbReference>
<dbReference type="PANTHER" id="PTHR30026:SF23">
    <property type="entry name" value="TO APRF-PUTATIVE OUTER MEMBRANE EFFLUX PROTEIN OR SECRETED ALKALINE PHOSPHATASE-RELATED"/>
    <property type="match status" value="1"/>
</dbReference>
<evidence type="ECO:0000256" key="6">
    <source>
        <dbReference type="ARBA" id="ARBA00023237"/>
    </source>
</evidence>
<name>A0A0F9N1F1_9ZZZZ</name>
<keyword evidence="6" id="KW-0998">Cell outer membrane</keyword>
<keyword evidence="5" id="KW-0472">Membrane</keyword>
<evidence type="ECO:0000256" key="3">
    <source>
        <dbReference type="ARBA" id="ARBA00022452"/>
    </source>
</evidence>
<reference evidence="7" key="1">
    <citation type="journal article" date="2015" name="Nature">
        <title>Complex archaea that bridge the gap between prokaryotes and eukaryotes.</title>
        <authorList>
            <person name="Spang A."/>
            <person name="Saw J.H."/>
            <person name="Jorgensen S.L."/>
            <person name="Zaremba-Niedzwiedzka K."/>
            <person name="Martijn J."/>
            <person name="Lind A.E."/>
            <person name="van Eijk R."/>
            <person name="Schleper C."/>
            <person name="Guy L."/>
            <person name="Ettema T.J."/>
        </authorList>
    </citation>
    <scope>NUCLEOTIDE SEQUENCE</scope>
</reference>
<dbReference type="InterPro" id="IPR051906">
    <property type="entry name" value="TolC-like"/>
</dbReference>
<accession>A0A0F9N1F1</accession>
<dbReference type="Gene3D" id="1.20.1600.10">
    <property type="entry name" value="Outer membrane efflux proteins (OEP)"/>
    <property type="match status" value="1"/>
</dbReference>
<dbReference type="GO" id="GO:0009279">
    <property type="term" value="C:cell outer membrane"/>
    <property type="evidence" value="ECO:0007669"/>
    <property type="project" value="UniProtKB-SubCell"/>
</dbReference>
<evidence type="ECO:0000256" key="2">
    <source>
        <dbReference type="ARBA" id="ARBA00022448"/>
    </source>
</evidence>
<keyword evidence="3" id="KW-1134">Transmembrane beta strand</keyword>
<evidence type="ECO:0000256" key="5">
    <source>
        <dbReference type="ARBA" id="ARBA00023136"/>
    </source>
</evidence>
<dbReference type="GO" id="GO:1990281">
    <property type="term" value="C:efflux pump complex"/>
    <property type="evidence" value="ECO:0007669"/>
    <property type="project" value="TreeGrafter"/>
</dbReference>
<keyword evidence="4" id="KW-0812">Transmembrane</keyword>
<comment type="caution">
    <text evidence="7">The sequence shown here is derived from an EMBL/GenBank/DDBJ whole genome shotgun (WGS) entry which is preliminary data.</text>
</comment>
<sequence>MKSSIIMVLVLTLFFKPSFSQEDKTLSFSLEDCIVKALKDNLNVAVEVYNPDLADASLSKAKEFFLPRLDLSFGKQQTENPSFSWLDQEASVKSESENYFVSVVQQIPTGGNFSLSLTNYRSETNRGFQTINPYYGSTLRFDFAQPLLRGFGFNVSRKEIIVARNNLDISVNQFQSVLMDTIYKVQEAYWNLVYSIEDYKVKQQSLQLARDLLVKNKKEVEVGKIAPIEILNAEAVVASREADILQAEALTRRNEDVLRDLLYLTEEGEMSTKRIVPLDKPSFIRKDISLDEALKEALEKRPELRMKKINIETNELNMGVAKNQMLPGLDLQLSYWSPGLSGDRIIYENNDPLFGQIIGKIEGKAMDSMRDAFKLLYNNWTIGLTLSIPLSNFTTRADYVRARMELEKSQLELENIEKKIFLDVKNAVRDIETNAKRVQAYRLARRLAEERLEAEVKKLNVGLTTNYFVLQYQEELERERSLELKSLIDYNLAWARLEKAVGSSLEKRNIKISQFN</sequence>
<dbReference type="InterPro" id="IPR003423">
    <property type="entry name" value="OMP_efflux"/>
</dbReference>
<keyword evidence="2" id="KW-0813">Transport</keyword>
<dbReference type="SUPFAM" id="SSF56954">
    <property type="entry name" value="Outer membrane efflux proteins (OEP)"/>
    <property type="match status" value="1"/>
</dbReference>
<evidence type="ECO:0000256" key="4">
    <source>
        <dbReference type="ARBA" id="ARBA00022692"/>
    </source>
</evidence>
<dbReference type="AlphaFoldDB" id="A0A0F9N1F1"/>
<dbReference type="PANTHER" id="PTHR30026">
    <property type="entry name" value="OUTER MEMBRANE PROTEIN TOLC"/>
    <property type="match status" value="1"/>
</dbReference>
<evidence type="ECO:0000256" key="1">
    <source>
        <dbReference type="ARBA" id="ARBA00004442"/>
    </source>
</evidence>
<dbReference type="Pfam" id="PF02321">
    <property type="entry name" value="OEP"/>
    <property type="match status" value="2"/>
</dbReference>
<gene>
    <name evidence="7" type="ORF">LCGC14_1085850</name>
</gene>